<dbReference type="InterPro" id="IPR001789">
    <property type="entry name" value="Sig_transdc_resp-reg_receiver"/>
</dbReference>
<feature type="domain" description="Response regulatory" evidence="9">
    <location>
        <begin position="561"/>
        <end position="677"/>
    </location>
</feature>
<dbReference type="Gene3D" id="1.10.287.130">
    <property type="match status" value="1"/>
</dbReference>
<evidence type="ECO:0000256" key="5">
    <source>
        <dbReference type="ARBA" id="ARBA00022777"/>
    </source>
</evidence>
<evidence type="ECO:0000256" key="4">
    <source>
        <dbReference type="ARBA" id="ARBA00022679"/>
    </source>
</evidence>
<dbReference type="SMART" id="SM00388">
    <property type="entry name" value="HisKA"/>
    <property type="match status" value="1"/>
</dbReference>
<dbReference type="InterPro" id="IPR013655">
    <property type="entry name" value="PAS_fold_3"/>
</dbReference>
<dbReference type="EMBL" id="JAXBLV010000008">
    <property type="protein sequence ID" value="MDY3557942.1"/>
    <property type="molecule type" value="Genomic_DNA"/>
</dbReference>
<dbReference type="Pfam" id="PF08447">
    <property type="entry name" value="PAS_3"/>
    <property type="match status" value="1"/>
</dbReference>
<feature type="modified residue" description="4-aspartylphosphate" evidence="6">
    <location>
        <position position="612"/>
    </location>
</feature>
<dbReference type="Gene3D" id="3.30.450.20">
    <property type="entry name" value="PAS domain"/>
    <property type="match status" value="1"/>
</dbReference>
<evidence type="ECO:0000256" key="1">
    <source>
        <dbReference type="ARBA" id="ARBA00000085"/>
    </source>
</evidence>
<feature type="domain" description="PAC" evidence="10">
    <location>
        <begin position="252"/>
        <end position="304"/>
    </location>
</feature>
<protein>
    <recommendedName>
        <fullName evidence="2">histidine kinase</fullName>
        <ecNumber evidence="2">2.7.13.3</ecNumber>
    </recommendedName>
</protein>
<dbReference type="InterPro" id="IPR001610">
    <property type="entry name" value="PAC"/>
</dbReference>
<keyword evidence="4" id="KW-0808">Transferase</keyword>
<dbReference type="SUPFAM" id="SSF55874">
    <property type="entry name" value="ATPase domain of HSP90 chaperone/DNA topoisomerase II/histidine kinase"/>
    <property type="match status" value="1"/>
</dbReference>
<dbReference type="Pfam" id="PF13185">
    <property type="entry name" value="GAF_2"/>
    <property type="match status" value="1"/>
</dbReference>
<dbReference type="PROSITE" id="PS50113">
    <property type="entry name" value="PAC"/>
    <property type="match status" value="1"/>
</dbReference>
<dbReference type="CDD" id="cd00082">
    <property type="entry name" value="HisKA"/>
    <property type="match status" value="1"/>
</dbReference>
<dbReference type="SUPFAM" id="SSF52172">
    <property type="entry name" value="CheY-like"/>
    <property type="match status" value="1"/>
</dbReference>
<accession>A0ABU5EU03</accession>
<evidence type="ECO:0000313" key="11">
    <source>
        <dbReference type="EMBL" id="MDY3557942.1"/>
    </source>
</evidence>
<dbReference type="Pfam" id="PF00512">
    <property type="entry name" value="HisKA"/>
    <property type="match status" value="1"/>
</dbReference>
<evidence type="ECO:0000256" key="7">
    <source>
        <dbReference type="SAM" id="MobiDB-lite"/>
    </source>
</evidence>
<dbReference type="PROSITE" id="PS50110">
    <property type="entry name" value="RESPONSE_REGULATORY"/>
    <property type="match status" value="1"/>
</dbReference>
<feature type="region of interest" description="Disordered" evidence="7">
    <location>
        <begin position="536"/>
        <end position="559"/>
    </location>
</feature>
<keyword evidence="5" id="KW-0418">Kinase</keyword>
<name>A0ABU5EU03_9BACT</name>
<dbReference type="Gene3D" id="3.40.50.2300">
    <property type="match status" value="1"/>
</dbReference>
<dbReference type="SUPFAM" id="SSF47384">
    <property type="entry name" value="Homodimeric domain of signal transducing histidine kinase"/>
    <property type="match status" value="1"/>
</dbReference>
<dbReference type="SMART" id="SM00448">
    <property type="entry name" value="REC"/>
    <property type="match status" value="1"/>
</dbReference>
<dbReference type="SUPFAM" id="SSF55781">
    <property type="entry name" value="GAF domain-like"/>
    <property type="match status" value="1"/>
</dbReference>
<dbReference type="SMART" id="SM00065">
    <property type="entry name" value="GAF"/>
    <property type="match status" value="1"/>
</dbReference>
<dbReference type="SMART" id="SM00387">
    <property type="entry name" value="HATPase_c"/>
    <property type="match status" value="1"/>
</dbReference>
<dbReference type="PANTHER" id="PTHR43065:SF42">
    <property type="entry name" value="TWO-COMPONENT SENSOR PPRA"/>
    <property type="match status" value="1"/>
</dbReference>
<evidence type="ECO:0000259" key="9">
    <source>
        <dbReference type="PROSITE" id="PS50110"/>
    </source>
</evidence>
<dbReference type="SMART" id="SM00086">
    <property type="entry name" value="PAC"/>
    <property type="match status" value="1"/>
</dbReference>
<dbReference type="InterPro" id="IPR029016">
    <property type="entry name" value="GAF-like_dom_sf"/>
</dbReference>
<dbReference type="Pfam" id="PF02518">
    <property type="entry name" value="HATPase_c"/>
    <property type="match status" value="1"/>
</dbReference>
<dbReference type="PRINTS" id="PR00344">
    <property type="entry name" value="BCTRLSENSOR"/>
</dbReference>
<dbReference type="NCBIfam" id="TIGR00229">
    <property type="entry name" value="sensory_box"/>
    <property type="match status" value="1"/>
</dbReference>
<feature type="domain" description="Histidine kinase" evidence="8">
    <location>
        <begin position="317"/>
        <end position="539"/>
    </location>
</feature>
<keyword evidence="3 6" id="KW-0597">Phosphoprotein</keyword>
<comment type="caution">
    <text evidence="11">The sequence shown here is derived from an EMBL/GenBank/DDBJ whole genome shotgun (WGS) entry which is preliminary data.</text>
</comment>
<dbReference type="Pfam" id="PF00072">
    <property type="entry name" value="Response_reg"/>
    <property type="match status" value="1"/>
</dbReference>
<dbReference type="EC" id="2.7.13.3" evidence="2"/>
<dbReference type="InterPro" id="IPR035965">
    <property type="entry name" value="PAS-like_dom_sf"/>
</dbReference>
<evidence type="ECO:0000313" key="12">
    <source>
        <dbReference type="Proteomes" id="UP001272242"/>
    </source>
</evidence>
<dbReference type="InterPro" id="IPR005467">
    <property type="entry name" value="His_kinase_dom"/>
</dbReference>
<dbReference type="PROSITE" id="PS50109">
    <property type="entry name" value="HIS_KIN"/>
    <property type="match status" value="1"/>
</dbReference>
<dbReference type="InterPro" id="IPR036890">
    <property type="entry name" value="HATPase_C_sf"/>
</dbReference>
<evidence type="ECO:0000259" key="8">
    <source>
        <dbReference type="PROSITE" id="PS50109"/>
    </source>
</evidence>
<organism evidence="11 12">
    <name type="scientific">Gemmata algarum</name>
    <dbReference type="NCBI Taxonomy" id="2975278"/>
    <lineage>
        <taxon>Bacteria</taxon>
        <taxon>Pseudomonadati</taxon>
        <taxon>Planctomycetota</taxon>
        <taxon>Planctomycetia</taxon>
        <taxon>Gemmatales</taxon>
        <taxon>Gemmataceae</taxon>
        <taxon>Gemmata</taxon>
    </lineage>
</organism>
<reference evidence="12" key="1">
    <citation type="journal article" date="2023" name="Mar. Drugs">
        <title>Gemmata algarum, a Novel Planctomycete Isolated from an Algal Mat, Displays Antimicrobial Activity.</title>
        <authorList>
            <person name="Kumar G."/>
            <person name="Kallscheuer N."/>
            <person name="Kashif M."/>
            <person name="Ahamad S."/>
            <person name="Jagadeeshwari U."/>
            <person name="Pannikurungottu S."/>
            <person name="Haufschild T."/>
            <person name="Kabuu M."/>
            <person name="Sasikala C."/>
            <person name="Jogler C."/>
            <person name="Ramana C."/>
        </authorList>
    </citation>
    <scope>NUCLEOTIDE SEQUENCE [LARGE SCALE GENOMIC DNA]</scope>
    <source>
        <strain evidence="12">JC673</strain>
    </source>
</reference>
<evidence type="ECO:0000256" key="2">
    <source>
        <dbReference type="ARBA" id="ARBA00012438"/>
    </source>
</evidence>
<evidence type="ECO:0000259" key="10">
    <source>
        <dbReference type="PROSITE" id="PS50113"/>
    </source>
</evidence>
<gene>
    <name evidence="11" type="ORF">R5W23_006279</name>
</gene>
<dbReference type="InterPro" id="IPR036097">
    <property type="entry name" value="HisK_dim/P_sf"/>
</dbReference>
<dbReference type="InterPro" id="IPR003661">
    <property type="entry name" value="HisK_dim/P_dom"/>
</dbReference>
<dbReference type="InterPro" id="IPR003594">
    <property type="entry name" value="HATPase_dom"/>
</dbReference>
<dbReference type="InterPro" id="IPR000700">
    <property type="entry name" value="PAS-assoc_C"/>
</dbReference>
<dbReference type="RefSeq" id="WP_320684935.1">
    <property type="nucleotide sequence ID" value="NZ_JAXBLV010000008.1"/>
</dbReference>
<comment type="catalytic activity">
    <reaction evidence="1">
        <text>ATP + protein L-histidine = ADP + protein N-phospho-L-histidine.</text>
        <dbReference type="EC" id="2.7.13.3"/>
    </reaction>
</comment>
<dbReference type="Gene3D" id="3.30.450.40">
    <property type="match status" value="1"/>
</dbReference>
<evidence type="ECO:0000256" key="6">
    <source>
        <dbReference type="PROSITE-ProRule" id="PRU00169"/>
    </source>
</evidence>
<dbReference type="SUPFAM" id="SSF55785">
    <property type="entry name" value="PYP-like sensor domain (PAS domain)"/>
    <property type="match status" value="1"/>
</dbReference>
<dbReference type="PANTHER" id="PTHR43065">
    <property type="entry name" value="SENSOR HISTIDINE KINASE"/>
    <property type="match status" value="1"/>
</dbReference>
<keyword evidence="12" id="KW-1185">Reference proteome</keyword>
<dbReference type="CDD" id="cd00130">
    <property type="entry name" value="PAS"/>
    <property type="match status" value="1"/>
</dbReference>
<evidence type="ECO:0000256" key="3">
    <source>
        <dbReference type="ARBA" id="ARBA00022553"/>
    </source>
</evidence>
<dbReference type="Proteomes" id="UP001272242">
    <property type="component" value="Unassembled WGS sequence"/>
</dbReference>
<dbReference type="InterPro" id="IPR003018">
    <property type="entry name" value="GAF"/>
</dbReference>
<proteinExistence type="predicted"/>
<sequence>MRTETELLAAIVATQQEVATAGLEPDAVMRVITARTQTLTGADGAVVELAEGDEMVYQAVAGTAAASLGVRLKIATSLSGLCVRTGEVLRCDDSETDPRVDKDACRRVGVRSMVVVPLRYQGTVVGVLKVLSNRPGAFGDQEVNTLQLMAALLAAALHNAQAFERGRAATAERGEALRRSERRYRTLVTAAAQIVWVMAPDGTPVVVHGGEDYFGVTDAPVPAASWLERTHPDDRARVGSVASDAIARGQPFQMEYRLRRTDGTWRQVASRGLPVRDADGRVLEWVGVIDDVTDRRQLEDQFRQAQKMEAVGRLAGGVAHDFNNLLTVINGFSKIVLDTLPSGTPHRESVEMIRDAGQRAAVLTRQLLAFSRKQVLQPTSLNLDDLLAGMSRILAQLIGADVDLTVRGAPEPWVVQADAGQIEQVVMNLAVNARDAMPTGGQLTIETANVTLDAGYVSVHPEARPGQYVRLAVTDTGCGMDAATKARIFEPFFTTKGENGTGLGLATVFGIVKQSGGHIEVYSEVGVGTTFKAYLPRDRSAPSSSESGAALRPTPARGSETVLLAEDEDGLRRLAKMVLQRAGYTVLEARHGGEALHLCERHDGPIHLLATDVVMPSMGGRQAAERLRVLRPEMRVLFLSGYTDDTVVRHGVLEADVAFLQKPFSPDALVQKVREVLDAR</sequence>
<dbReference type="Gene3D" id="3.30.565.10">
    <property type="entry name" value="Histidine kinase-like ATPase, C-terminal domain"/>
    <property type="match status" value="1"/>
</dbReference>
<dbReference type="InterPro" id="IPR000014">
    <property type="entry name" value="PAS"/>
</dbReference>
<dbReference type="InterPro" id="IPR004358">
    <property type="entry name" value="Sig_transdc_His_kin-like_C"/>
</dbReference>
<dbReference type="InterPro" id="IPR011006">
    <property type="entry name" value="CheY-like_superfamily"/>
</dbReference>